<keyword evidence="2 5" id="KW-0863">Zinc-finger</keyword>
<dbReference type="SUPFAM" id="SSF57716">
    <property type="entry name" value="Glucocorticoid receptor-like (DNA-binding domain)"/>
    <property type="match status" value="1"/>
</dbReference>
<dbReference type="Proteomes" id="UP001217089">
    <property type="component" value="Unassembled WGS sequence"/>
</dbReference>
<evidence type="ECO:0000256" key="2">
    <source>
        <dbReference type="ARBA" id="ARBA00022771"/>
    </source>
</evidence>
<keyword evidence="9" id="KW-1185">Reference proteome</keyword>
<keyword evidence="1" id="KW-0479">Metal-binding</keyword>
<evidence type="ECO:0000256" key="4">
    <source>
        <dbReference type="ARBA" id="ARBA00023125"/>
    </source>
</evidence>
<evidence type="ECO:0000256" key="5">
    <source>
        <dbReference type="PROSITE-ProRule" id="PRU00309"/>
    </source>
</evidence>
<reference evidence="8 9" key="1">
    <citation type="submission" date="2022-12" db="EMBL/GenBank/DDBJ databases">
        <title>Chromosome-level genome of Tegillarca granosa.</title>
        <authorList>
            <person name="Kim J."/>
        </authorList>
    </citation>
    <scope>NUCLEOTIDE SEQUENCE [LARGE SCALE GENOMIC DNA]</scope>
    <source>
        <strain evidence="8">Teg-2019</strain>
        <tissue evidence="8">Adductor muscle</tissue>
    </source>
</reference>
<accession>A0ABQ9EXM8</accession>
<protein>
    <recommendedName>
        <fullName evidence="7">THAP-type domain-containing protein</fullName>
    </recommendedName>
</protein>
<proteinExistence type="predicted"/>
<evidence type="ECO:0000313" key="8">
    <source>
        <dbReference type="EMBL" id="KAJ8309903.1"/>
    </source>
</evidence>
<organism evidence="8 9">
    <name type="scientific">Tegillarca granosa</name>
    <name type="common">Malaysian cockle</name>
    <name type="synonym">Anadara granosa</name>
    <dbReference type="NCBI Taxonomy" id="220873"/>
    <lineage>
        <taxon>Eukaryota</taxon>
        <taxon>Metazoa</taxon>
        <taxon>Spiralia</taxon>
        <taxon>Lophotrochozoa</taxon>
        <taxon>Mollusca</taxon>
        <taxon>Bivalvia</taxon>
        <taxon>Autobranchia</taxon>
        <taxon>Pteriomorphia</taxon>
        <taxon>Arcoida</taxon>
        <taxon>Arcoidea</taxon>
        <taxon>Arcidae</taxon>
        <taxon>Tegillarca</taxon>
    </lineage>
</organism>
<evidence type="ECO:0000259" key="7">
    <source>
        <dbReference type="PROSITE" id="PS50950"/>
    </source>
</evidence>
<dbReference type="InterPro" id="IPR006612">
    <property type="entry name" value="THAP_Znf"/>
</dbReference>
<evidence type="ECO:0000256" key="3">
    <source>
        <dbReference type="ARBA" id="ARBA00022833"/>
    </source>
</evidence>
<gene>
    <name evidence="8" type="ORF">KUTeg_011768</name>
</gene>
<sequence>MGGHDHCAIFGCNHRRDKNNNGCSFFEFPKQVILKSAWIRASGRQDLKNVKYAKVCGCHFVSGKPDRRNRDSIDAVPTVGLPKKHKHVGKSRKTSTSTKSREWTEIVSKAEKEGIITSSVSKRSKRKLNYDEVPSVANEIEISSESDPIMIISFCSLNKIIYGFSLFIHRKIFYQVQRFLWCLIRKKVLCWIVLTTVMRVKPPPRIILQDQATQTDNEPNQTTSTSSVPPSNHQLEMLNVKLKHFEQLTNSLKLKLKEKEKQNPPFNHKLIKDDKTAMFWTVLRAKGQKPQIF</sequence>
<dbReference type="SMART" id="SM00980">
    <property type="entry name" value="THAP"/>
    <property type="match status" value="1"/>
</dbReference>
<name>A0ABQ9EXM8_TEGGR</name>
<evidence type="ECO:0000256" key="1">
    <source>
        <dbReference type="ARBA" id="ARBA00022723"/>
    </source>
</evidence>
<feature type="domain" description="THAP-type" evidence="7">
    <location>
        <begin position="1"/>
        <end position="80"/>
    </location>
</feature>
<dbReference type="Pfam" id="PF05485">
    <property type="entry name" value="THAP"/>
    <property type="match status" value="1"/>
</dbReference>
<dbReference type="PROSITE" id="PS50950">
    <property type="entry name" value="ZF_THAP"/>
    <property type="match status" value="1"/>
</dbReference>
<keyword evidence="3" id="KW-0862">Zinc</keyword>
<comment type="caution">
    <text evidence="8">The sequence shown here is derived from an EMBL/GenBank/DDBJ whole genome shotgun (WGS) entry which is preliminary data.</text>
</comment>
<feature type="region of interest" description="Disordered" evidence="6">
    <location>
        <begin position="210"/>
        <end position="232"/>
    </location>
</feature>
<evidence type="ECO:0000256" key="6">
    <source>
        <dbReference type="SAM" id="MobiDB-lite"/>
    </source>
</evidence>
<evidence type="ECO:0000313" key="9">
    <source>
        <dbReference type="Proteomes" id="UP001217089"/>
    </source>
</evidence>
<dbReference type="EMBL" id="JARBDR010000640">
    <property type="protein sequence ID" value="KAJ8309903.1"/>
    <property type="molecule type" value="Genomic_DNA"/>
</dbReference>
<keyword evidence="4 5" id="KW-0238">DNA-binding</keyword>